<gene>
    <name evidence="1" type="ORF">BpHYR1_028149</name>
</gene>
<dbReference type="EMBL" id="REGN01009714">
    <property type="protein sequence ID" value="RNA00522.1"/>
    <property type="molecule type" value="Genomic_DNA"/>
</dbReference>
<dbReference type="AlphaFoldDB" id="A0A3M7PN38"/>
<dbReference type="Proteomes" id="UP000276133">
    <property type="component" value="Unassembled WGS sequence"/>
</dbReference>
<evidence type="ECO:0000313" key="1">
    <source>
        <dbReference type="EMBL" id="RNA00522.1"/>
    </source>
</evidence>
<keyword evidence="2" id="KW-1185">Reference proteome</keyword>
<protein>
    <submittedName>
        <fullName evidence="1">Uncharacterized protein</fullName>
    </submittedName>
</protein>
<sequence>MVYISIKAFCRVPELIVELIISSSSSSSGNTSLSSEEIPVGSKRLPMSFFANTTAAIRCFKT</sequence>
<organism evidence="1 2">
    <name type="scientific">Brachionus plicatilis</name>
    <name type="common">Marine rotifer</name>
    <name type="synonym">Brachionus muelleri</name>
    <dbReference type="NCBI Taxonomy" id="10195"/>
    <lineage>
        <taxon>Eukaryota</taxon>
        <taxon>Metazoa</taxon>
        <taxon>Spiralia</taxon>
        <taxon>Gnathifera</taxon>
        <taxon>Rotifera</taxon>
        <taxon>Eurotatoria</taxon>
        <taxon>Monogononta</taxon>
        <taxon>Pseudotrocha</taxon>
        <taxon>Ploima</taxon>
        <taxon>Brachionidae</taxon>
        <taxon>Brachionus</taxon>
    </lineage>
</organism>
<evidence type="ECO:0000313" key="2">
    <source>
        <dbReference type="Proteomes" id="UP000276133"/>
    </source>
</evidence>
<name>A0A3M7PN38_BRAPC</name>
<proteinExistence type="predicted"/>
<reference evidence="1 2" key="1">
    <citation type="journal article" date="2018" name="Sci. Rep.">
        <title>Genomic signatures of local adaptation to the degree of environmental predictability in rotifers.</title>
        <authorList>
            <person name="Franch-Gras L."/>
            <person name="Hahn C."/>
            <person name="Garcia-Roger E.M."/>
            <person name="Carmona M.J."/>
            <person name="Serra M."/>
            <person name="Gomez A."/>
        </authorList>
    </citation>
    <scope>NUCLEOTIDE SEQUENCE [LARGE SCALE GENOMIC DNA]</scope>
    <source>
        <strain evidence="1">HYR1</strain>
    </source>
</reference>
<comment type="caution">
    <text evidence="1">The sequence shown here is derived from an EMBL/GenBank/DDBJ whole genome shotgun (WGS) entry which is preliminary data.</text>
</comment>
<accession>A0A3M7PN38</accession>